<evidence type="ECO:0000256" key="1">
    <source>
        <dbReference type="ARBA" id="ARBA00004328"/>
    </source>
</evidence>
<feature type="domain" description="Phage capsid-like C-terminal" evidence="2">
    <location>
        <begin position="88"/>
        <end position="381"/>
    </location>
</feature>
<comment type="caution">
    <text evidence="3">The sequence shown here is derived from an EMBL/GenBank/DDBJ whole genome shotgun (WGS) entry which is preliminary data.</text>
</comment>
<proteinExistence type="predicted"/>
<evidence type="ECO:0000259" key="2">
    <source>
        <dbReference type="Pfam" id="PF05065"/>
    </source>
</evidence>
<dbReference type="AlphaFoldDB" id="A0A7C5EKM9"/>
<comment type="subcellular location">
    <subcellularLocation>
        <location evidence="1">Virion</location>
    </subcellularLocation>
</comment>
<dbReference type="SUPFAM" id="SSF56563">
    <property type="entry name" value="Major capsid protein gp5"/>
    <property type="match status" value="1"/>
</dbReference>
<evidence type="ECO:0000313" key="3">
    <source>
        <dbReference type="EMBL" id="HGZ10737.1"/>
    </source>
</evidence>
<reference evidence="3" key="1">
    <citation type="journal article" date="2020" name="mSystems">
        <title>Genome- and Community-Level Interaction Insights into Carbon Utilization and Element Cycling Functions of Hydrothermarchaeota in Hydrothermal Sediment.</title>
        <authorList>
            <person name="Zhou Z."/>
            <person name="Liu Y."/>
            <person name="Xu W."/>
            <person name="Pan J."/>
            <person name="Luo Z.H."/>
            <person name="Li M."/>
        </authorList>
    </citation>
    <scope>NUCLEOTIDE SEQUENCE [LARGE SCALE GENOMIC DNA]</scope>
    <source>
        <strain evidence="3">SpSt-853</strain>
    </source>
</reference>
<dbReference type="Pfam" id="PF05065">
    <property type="entry name" value="Phage_capsid"/>
    <property type="match status" value="1"/>
</dbReference>
<organism evidence="3">
    <name type="scientific">Desulfobacca acetoxidans</name>
    <dbReference type="NCBI Taxonomy" id="60893"/>
    <lineage>
        <taxon>Bacteria</taxon>
        <taxon>Pseudomonadati</taxon>
        <taxon>Thermodesulfobacteriota</taxon>
        <taxon>Desulfobaccia</taxon>
        <taxon>Desulfobaccales</taxon>
        <taxon>Desulfobaccaceae</taxon>
        <taxon>Desulfobacca</taxon>
    </lineage>
</organism>
<gene>
    <name evidence="3" type="ORF">ENW48_00790</name>
</gene>
<dbReference type="InterPro" id="IPR024455">
    <property type="entry name" value="Phage_capsid"/>
</dbReference>
<protein>
    <submittedName>
        <fullName evidence="3">Phage major capsid protein</fullName>
    </submittedName>
</protein>
<accession>A0A7C5EKM9</accession>
<dbReference type="EMBL" id="DTKJ01000009">
    <property type="protein sequence ID" value="HGZ10737.1"/>
    <property type="molecule type" value="Genomic_DNA"/>
</dbReference>
<name>A0A7C5EKM9_9BACT</name>
<dbReference type="NCBIfam" id="TIGR01554">
    <property type="entry name" value="major_cap_HK97"/>
    <property type="match status" value="1"/>
</dbReference>
<dbReference type="InterPro" id="IPR054612">
    <property type="entry name" value="Phage_capsid-like_C"/>
</dbReference>
<dbReference type="Gene3D" id="3.30.2320.10">
    <property type="entry name" value="hypothetical protein PF0899 domain"/>
    <property type="match status" value="1"/>
</dbReference>
<sequence>MSTIYTIEKLMREIADELPDLKRRVAELETRTRARRWLGGDNGGDDMKFSLFKAIRGIVLNDWNNASHERDVIYSHRRDLTTTPDSAGGYLVPSQEISDLIEMLQAQTTVVRAGATVLQDLKGSPVTIPKQTAGATAYWVSEGSAITASDLTFGQVALTPKKVAAMVKLSNELLSLSLPQAEAVVRQDLAQQLSLAIDLAALRGSGASGQPTGVANTSGINTISLGTNGAYLTSLDLFFDMISKLEEDNALRGKLAFICHPKVKAALRKLKTPQYSGDTGGEYTLPPLVTAILATDQALEQAVGYPILASTQLPTNLTKGTSTNCTEIYFGNWADLLIGQWGGLSILASPHAGDAFAKDMTWVRVTMVVDVAVRHPESFCLCSDLRVD</sequence>
<dbReference type="Gene3D" id="3.30.2400.10">
    <property type="entry name" value="Major capsid protein gp5"/>
    <property type="match status" value="1"/>
</dbReference>